<dbReference type="EMBL" id="ML769390">
    <property type="protein sequence ID" value="KAE9408626.1"/>
    <property type="molecule type" value="Genomic_DNA"/>
</dbReference>
<reference evidence="4" key="1">
    <citation type="journal article" date="2019" name="Environ. Microbiol.">
        <title>Fungal ecological strategies reflected in gene transcription - a case study of two litter decomposers.</title>
        <authorList>
            <person name="Barbi F."/>
            <person name="Kohler A."/>
            <person name="Barry K."/>
            <person name="Baskaran P."/>
            <person name="Daum C."/>
            <person name="Fauchery L."/>
            <person name="Ihrmark K."/>
            <person name="Kuo A."/>
            <person name="LaButti K."/>
            <person name="Lipzen A."/>
            <person name="Morin E."/>
            <person name="Grigoriev I.V."/>
            <person name="Henrissat B."/>
            <person name="Lindahl B."/>
            <person name="Martin F."/>
        </authorList>
    </citation>
    <scope>NUCLEOTIDE SEQUENCE</scope>
    <source>
        <strain evidence="4">JB14</strain>
    </source>
</reference>
<feature type="compositionally biased region" description="Low complexity" evidence="1">
    <location>
        <begin position="39"/>
        <end position="68"/>
    </location>
</feature>
<dbReference type="AlphaFoldDB" id="A0A6A4IDF0"/>
<accession>A0A6A4IDF0</accession>
<gene>
    <name evidence="4" type="ORF">BT96DRAFT_1013262</name>
</gene>
<keyword evidence="2" id="KW-1133">Transmembrane helix</keyword>
<evidence type="ECO:0000256" key="2">
    <source>
        <dbReference type="SAM" id="Phobius"/>
    </source>
</evidence>
<dbReference type="Proteomes" id="UP000799118">
    <property type="component" value="Unassembled WGS sequence"/>
</dbReference>
<evidence type="ECO:0000256" key="1">
    <source>
        <dbReference type="SAM" id="MobiDB-lite"/>
    </source>
</evidence>
<name>A0A6A4IDF0_9AGAR</name>
<evidence type="ECO:0000256" key="3">
    <source>
        <dbReference type="SAM" id="SignalP"/>
    </source>
</evidence>
<evidence type="ECO:0000313" key="5">
    <source>
        <dbReference type="Proteomes" id="UP000799118"/>
    </source>
</evidence>
<keyword evidence="3" id="KW-0732">Signal</keyword>
<feature type="chain" id="PRO_5025391638" description="Mid2 domain-containing protein" evidence="3">
    <location>
        <begin position="33"/>
        <end position="185"/>
    </location>
</feature>
<evidence type="ECO:0000313" key="4">
    <source>
        <dbReference type="EMBL" id="KAE9408626.1"/>
    </source>
</evidence>
<keyword evidence="2" id="KW-0472">Membrane</keyword>
<feature type="transmembrane region" description="Helical" evidence="2">
    <location>
        <begin position="96"/>
        <end position="118"/>
    </location>
</feature>
<feature type="signal peptide" evidence="3">
    <location>
        <begin position="1"/>
        <end position="32"/>
    </location>
</feature>
<keyword evidence="2" id="KW-0812">Transmembrane</keyword>
<dbReference type="OrthoDB" id="2979244at2759"/>
<evidence type="ECO:0008006" key="6">
    <source>
        <dbReference type="Google" id="ProtNLM"/>
    </source>
</evidence>
<sequence length="185" mass="19878">MKLLLSQARMRALSYLSLFAIIFLLLAPNVFAKGGGGHSSSESEGSSSSEPKKSSPSSSSSSSSGSTSVIIHTSSNRCVYQNTNQGVACPKSSSTIAAIVIGSIIGAVLLAFLTWFAYKRWYIPRRERKKMNMLARGTEQNTGPYQPLDGHVHPEGMAYAPSVMSDYTVVGEDVPKKKISMPEPV</sequence>
<feature type="region of interest" description="Disordered" evidence="1">
    <location>
        <begin position="37"/>
        <end position="68"/>
    </location>
</feature>
<keyword evidence="5" id="KW-1185">Reference proteome</keyword>
<protein>
    <recommendedName>
        <fullName evidence="6">Mid2 domain-containing protein</fullName>
    </recommendedName>
</protein>
<organism evidence="4 5">
    <name type="scientific">Gymnopus androsaceus JB14</name>
    <dbReference type="NCBI Taxonomy" id="1447944"/>
    <lineage>
        <taxon>Eukaryota</taxon>
        <taxon>Fungi</taxon>
        <taxon>Dikarya</taxon>
        <taxon>Basidiomycota</taxon>
        <taxon>Agaricomycotina</taxon>
        <taxon>Agaricomycetes</taxon>
        <taxon>Agaricomycetidae</taxon>
        <taxon>Agaricales</taxon>
        <taxon>Marasmiineae</taxon>
        <taxon>Omphalotaceae</taxon>
        <taxon>Gymnopus</taxon>
    </lineage>
</organism>
<proteinExistence type="predicted"/>